<comment type="caution">
    <text evidence="2">The sequence shown here is derived from an EMBL/GenBank/DDBJ whole genome shotgun (WGS) entry which is preliminary data.</text>
</comment>
<sequence length="149" mass="15822">MQSVVETRARIPAAIAAIAAMFAFAPTSASALTFVQAIGLFHVVVGLLLAATLIIFATGVGLYIARLNTWPSHRETAIRVMEWAVTMLFVLIILIAIVNFFQRHSTIALTILAFVAIVAVAILIVRVAAQSKKTSAPARPGGTTGRPAR</sequence>
<protein>
    <submittedName>
        <fullName evidence="2">Uncharacterized protein</fullName>
    </submittedName>
</protein>
<proteinExistence type="predicted"/>
<reference evidence="2 3" key="1">
    <citation type="journal article" date="2016" name="Nat. Commun.">
        <title>Thousands of microbial genomes shed light on interconnected biogeochemical processes in an aquifer system.</title>
        <authorList>
            <person name="Anantharaman K."/>
            <person name="Brown C.T."/>
            <person name="Hug L.A."/>
            <person name="Sharon I."/>
            <person name="Castelle C.J."/>
            <person name="Probst A.J."/>
            <person name="Thomas B.C."/>
            <person name="Singh A."/>
            <person name="Wilkins M.J."/>
            <person name="Karaoz U."/>
            <person name="Brodie E.L."/>
            <person name="Williams K.H."/>
            <person name="Hubbard S.S."/>
            <person name="Banfield J.F."/>
        </authorList>
    </citation>
    <scope>NUCLEOTIDE SEQUENCE [LARGE SCALE GENOMIC DNA]</scope>
</reference>
<name>A0A1F6F3X0_9BACT</name>
<feature type="transmembrane region" description="Helical" evidence="1">
    <location>
        <begin position="41"/>
        <end position="65"/>
    </location>
</feature>
<accession>A0A1F6F3X0</accession>
<feature type="transmembrane region" description="Helical" evidence="1">
    <location>
        <begin position="77"/>
        <end position="101"/>
    </location>
</feature>
<feature type="transmembrane region" description="Helical" evidence="1">
    <location>
        <begin position="107"/>
        <end position="129"/>
    </location>
</feature>
<evidence type="ECO:0000256" key="1">
    <source>
        <dbReference type="SAM" id="Phobius"/>
    </source>
</evidence>
<gene>
    <name evidence="2" type="ORF">A3A39_01520</name>
</gene>
<dbReference type="STRING" id="1798512.A3A39_01520"/>
<evidence type="ECO:0000313" key="3">
    <source>
        <dbReference type="Proteomes" id="UP000177372"/>
    </source>
</evidence>
<keyword evidence="1" id="KW-0472">Membrane</keyword>
<organism evidence="2 3">
    <name type="scientific">Candidatus Kaiserbacteria bacterium RIFCSPLOWO2_01_FULL_54_13</name>
    <dbReference type="NCBI Taxonomy" id="1798512"/>
    <lineage>
        <taxon>Bacteria</taxon>
        <taxon>Candidatus Kaiseribacteriota</taxon>
    </lineage>
</organism>
<keyword evidence="1" id="KW-1133">Transmembrane helix</keyword>
<keyword evidence="1" id="KW-0812">Transmembrane</keyword>
<dbReference type="Proteomes" id="UP000177372">
    <property type="component" value="Unassembled WGS sequence"/>
</dbReference>
<dbReference type="EMBL" id="MFLZ01000005">
    <property type="protein sequence ID" value="OGG80549.1"/>
    <property type="molecule type" value="Genomic_DNA"/>
</dbReference>
<evidence type="ECO:0000313" key="2">
    <source>
        <dbReference type="EMBL" id="OGG80549.1"/>
    </source>
</evidence>
<dbReference type="AlphaFoldDB" id="A0A1F6F3X0"/>